<name>A0A8T0I514_CERPU</name>
<dbReference type="AlphaFoldDB" id="A0A8T0I514"/>
<keyword evidence="2" id="KW-1185">Reference proteome</keyword>
<evidence type="ECO:0000313" key="1">
    <source>
        <dbReference type="EMBL" id="KAG0578075.1"/>
    </source>
</evidence>
<protein>
    <submittedName>
        <fullName evidence="1">Uncharacterized protein</fullName>
    </submittedName>
</protein>
<organism evidence="1 2">
    <name type="scientific">Ceratodon purpureus</name>
    <name type="common">Fire moss</name>
    <name type="synonym">Dicranum purpureum</name>
    <dbReference type="NCBI Taxonomy" id="3225"/>
    <lineage>
        <taxon>Eukaryota</taxon>
        <taxon>Viridiplantae</taxon>
        <taxon>Streptophyta</taxon>
        <taxon>Embryophyta</taxon>
        <taxon>Bryophyta</taxon>
        <taxon>Bryophytina</taxon>
        <taxon>Bryopsida</taxon>
        <taxon>Dicranidae</taxon>
        <taxon>Pseudoditrichales</taxon>
        <taxon>Ditrichaceae</taxon>
        <taxon>Ceratodon</taxon>
    </lineage>
</organism>
<dbReference type="Gene3D" id="3.40.50.300">
    <property type="entry name" value="P-loop containing nucleotide triphosphate hydrolases"/>
    <property type="match status" value="1"/>
</dbReference>
<evidence type="ECO:0000313" key="2">
    <source>
        <dbReference type="Proteomes" id="UP000822688"/>
    </source>
</evidence>
<dbReference type="EMBL" id="CM026425">
    <property type="protein sequence ID" value="KAG0578075.1"/>
    <property type="molecule type" value="Genomic_DNA"/>
</dbReference>
<accession>A0A8T0I514</accession>
<proteinExistence type="predicted"/>
<comment type="caution">
    <text evidence="1">The sequence shown here is derived from an EMBL/GenBank/DDBJ whole genome shotgun (WGS) entry which is preliminary data.</text>
</comment>
<gene>
    <name evidence="1" type="ORF">KC19_5G203200</name>
</gene>
<dbReference type="Proteomes" id="UP000822688">
    <property type="component" value="Chromosome 5"/>
</dbReference>
<reference evidence="1" key="1">
    <citation type="submission" date="2020-06" db="EMBL/GenBank/DDBJ databases">
        <title>WGS assembly of Ceratodon purpureus strain R40.</title>
        <authorList>
            <person name="Carey S.B."/>
            <person name="Jenkins J."/>
            <person name="Shu S."/>
            <person name="Lovell J.T."/>
            <person name="Sreedasyam A."/>
            <person name="Maumus F."/>
            <person name="Tiley G.P."/>
            <person name="Fernandez-Pozo N."/>
            <person name="Barry K."/>
            <person name="Chen C."/>
            <person name="Wang M."/>
            <person name="Lipzen A."/>
            <person name="Daum C."/>
            <person name="Saski C.A."/>
            <person name="Payton A.C."/>
            <person name="Mcbreen J.C."/>
            <person name="Conrad R.E."/>
            <person name="Kollar L.M."/>
            <person name="Olsson S."/>
            <person name="Huttunen S."/>
            <person name="Landis J.B."/>
            <person name="Wickett N.J."/>
            <person name="Johnson M.G."/>
            <person name="Rensing S.A."/>
            <person name="Grimwood J."/>
            <person name="Schmutz J."/>
            <person name="Mcdaniel S.F."/>
        </authorList>
    </citation>
    <scope>NUCLEOTIDE SEQUENCE</scope>
    <source>
        <strain evidence="1">R40</strain>
    </source>
</reference>
<sequence>MSLAWSRLPTMRACRFQWARAYSSMKVGSENAYMILGLEQERYSTNEVCIKMLIENKVDLEKHERVVTKKEGIAFARQHGCRPVPRRASTGRAASTSSCRRFWTLSA</sequence>
<dbReference type="InterPro" id="IPR027417">
    <property type="entry name" value="P-loop_NTPase"/>
</dbReference>